<dbReference type="InterPro" id="IPR050317">
    <property type="entry name" value="Plant_Fungal_Acyltransferase"/>
</dbReference>
<keyword evidence="1" id="KW-0808">Transferase</keyword>
<dbReference type="PANTHER" id="PTHR31642:SF310">
    <property type="entry name" value="FATTY ALCOHOL:CAFFEOYL-COA ACYLTRANSFERASE"/>
    <property type="match status" value="1"/>
</dbReference>
<sequence length="393" mass="45751">MSEDLSLNDVVMPKCFTRIAVIFDYKIDDLEEPLIEFLRKFCPTAFWKIVYDHNKPNYGQLVESISNLNKIFSRTEQPDIPISNYINCSFQELDVYPYSVIPTDDSPLFFLHQINVRDGTLLAFGMNHQFSDGRGFFTLIDRFSNWMRYKDDSKVIPFIFDRSLLKPATNVLYEHNEYTIEPPNYSYKELPAMDVIVKKFSKKELFDKLKIIATHVSFNDVLVAWLTQAISQIRQIPLDQTINVGMANDGRNELGIGLDYFGNCNFYFSLQFKMIDLLNKTVNELAEQINVEKKQRMTKDYMTSALAWIKQVSKPVYPGFKAFLGKDLAFTNWSRFPLYQFDFGQGPPRRVALPPSRWDGLILILPTETNAVEIYIGLKQDHADELRKRIEQL</sequence>
<dbReference type="Proteomes" id="UP000663864">
    <property type="component" value="Unassembled WGS sequence"/>
</dbReference>
<dbReference type="InterPro" id="IPR023213">
    <property type="entry name" value="CAT-like_dom_sf"/>
</dbReference>
<evidence type="ECO:0000313" key="2">
    <source>
        <dbReference type="EMBL" id="CAF0866104.1"/>
    </source>
</evidence>
<reference evidence="2" key="1">
    <citation type="submission" date="2021-02" db="EMBL/GenBank/DDBJ databases">
        <authorList>
            <person name="Nowell W R."/>
        </authorList>
    </citation>
    <scope>NUCLEOTIDE SEQUENCE</scope>
</reference>
<evidence type="ECO:0000256" key="1">
    <source>
        <dbReference type="ARBA" id="ARBA00022679"/>
    </source>
</evidence>
<comment type="caution">
    <text evidence="2">The sequence shown here is derived from an EMBL/GenBank/DDBJ whole genome shotgun (WGS) entry which is preliminary data.</text>
</comment>
<evidence type="ECO:0000313" key="3">
    <source>
        <dbReference type="Proteomes" id="UP000663864"/>
    </source>
</evidence>
<dbReference type="EMBL" id="CAJNOT010000150">
    <property type="protein sequence ID" value="CAF0866104.1"/>
    <property type="molecule type" value="Genomic_DNA"/>
</dbReference>
<protein>
    <submittedName>
        <fullName evidence="2">Uncharacterized protein</fullName>
    </submittedName>
</protein>
<dbReference type="Gene3D" id="3.30.559.10">
    <property type="entry name" value="Chloramphenicol acetyltransferase-like domain"/>
    <property type="match status" value="2"/>
</dbReference>
<organism evidence="2 3">
    <name type="scientific">Rotaria sordida</name>
    <dbReference type="NCBI Taxonomy" id="392033"/>
    <lineage>
        <taxon>Eukaryota</taxon>
        <taxon>Metazoa</taxon>
        <taxon>Spiralia</taxon>
        <taxon>Gnathifera</taxon>
        <taxon>Rotifera</taxon>
        <taxon>Eurotatoria</taxon>
        <taxon>Bdelloidea</taxon>
        <taxon>Philodinida</taxon>
        <taxon>Philodinidae</taxon>
        <taxon>Rotaria</taxon>
    </lineage>
</organism>
<dbReference type="PANTHER" id="PTHR31642">
    <property type="entry name" value="TRICHOTHECENE 3-O-ACETYLTRANSFERASE"/>
    <property type="match status" value="1"/>
</dbReference>
<proteinExistence type="predicted"/>
<dbReference type="GO" id="GO:0016747">
    <property type="term" value="F:acyltransferase activity, transferring groups other than amino-acyl groups"/>
    <property type="evidence" value="ECO:0007669"/>
    <property type="project" value="TreeGrafter"/>
</dbReference>
<gene>
    <name evidence="2" type="ORF">ZHD862_LOCUS5638</name>
</gene>
<accession>A0A813X7S6</accession>
<dbReference type="Pfam" id="PF02458">
    <property type="entry name" value="Transferase"/>
    <property type="match status" value="1"/>
</dbReference>
<dbReference type="AlphaFoldDB" id="A0A813X7S6"/>
<name>A0A813X7S6_9BILA</name>